<dbReference type="GO" id="GO:0006596">
    <property type="term" value="P:polyamine biosynthetic process"/>
    <property type="evidence" value="ECO:0007669"/>
    <property type="project" value="UniProtKB-KW"/>
</dbReference>
<dbReference type="NCBIfam" id="NF037959">
    <property type="entry name" value="MFS_SpdSyn"/>
    <property type="match status" value="1"/>
</dbReference>
<feature type="transmembrane region" description="Helical" evidence="2">
    <location>
        <begin position="159"/>
        <end position="177"/>
    </location>
</feature>
<sequence>MVRDFALRLPRKIDGGKLRWAWYAFTIFWGAYLLFQIEPLIGKFILPWFGGSPAVWTSCMLFFQVLMLGGYAYAHLILDNFAASKQGLVHIGLLLLSLLVLPIAPAASLEPAAAAEPMLSIPWLLLRSIGLPFLVLATTSPLLQAWFVRVCAGSSPYPLYALSNIGSLLALLSYPFLVEQYFRLGEQTLSWSWAYALFILACAGLAFDFHKQAKAGLICATPLNPDNTPLPADNLPHWLKWFLWLALPAATSVLLLAVTNELCQDVASVPFLWIVPLSFYLISFIFCFARFNWYRRRIFIPAAISAAAAMVYALYQSSHINLPGQIAIYSFGLFFCCMICHGELYRWRPHPAQLTAYYLGIAGGGALGGLFAALAAPLLFKLYLEFHIGLFACFALLWLSIALDKQLLPDKRHNYLMHGLALILLGVLGKYLLAHVYYAGSAQIALERNFYGVLRVEERDHEQVDQARRVLRHGAIDHGFQYLAETKRRLATAYYWPGTGVGLTLTNFPRQQQRRIGLVGLGVGTLLAYAKTGDYFRIYEINPQVIEFAQQYFSFIQDAPVNLDIISADARLALAQESPQHFDVLALDAFSGDAVPMHLLSDEAMQLYFRHLQPDGVLAVHITNHYLNFRPLLAGWAEQAGYDYVVVHAQPPADQPNLYRADWALLTRNRAFLQSPAITAAAEPRQSGGKRVVWTDDFSNLFSLLK</sequence>
<feature type="transmembrane region" description="Helical" evidence="2">
    <location>
        <begin position="415"/>
        <end position="438"/>
    </location>
</feature>
<keyword evidence="4" id="KW-1185">Reference proteome</keyword>
<evidence type="ECO:0000313" key="3">
    <source>
        <dbReference type="EMBL" id="QWF70546.1"/>
    </source>
</evidence>
<dbReference type="SUPFAM" id="SSF53335">
    <property type="entry name" value="S-adenosyl-L-methionine-dependent methyltransferases"/>
    <property type="match status" value="1"/>
</dbReference>
<dbReference type="PANTHER" id="PTHR43317">
    <property type="entry name" value="THERMOSPERMINE SYNTHASE ACAULIS5"/>
    <property type="match status" value="1"/>
</dbReference>
<protein>
    <submittedName>
        <fullName evidence="3">Fused MFS/spermidine synthase</fullName>
    </submittedName>
</protein>
<feature type="transmembrane region" description="Helical" evidence="2">
    <location>
        <begin position="327"/>
        <end position="345"/>
    </location>
</feature>
<feature type="transmembrane region" description="Helical" evidence="2">
    <location>
        <begin position="54"/>
        <end position="76"/>
    </location>
</feature>
<dbReference type="AlphaFoldDB" id="A0A975MME3"/>
<gene>
    <name evidence="3" type="ORF">KEF85_14630</name>
</gene>
<dbReference type="PANTHER" id="PTHR43317:SF1">
    <property type="entry name" value="THERMOSPERMINE SYNTHASE ACAULIS5"/>
    <property type="match status" value="1"/>
</dbReference>
<organism evidence="3 4">
    <name type="scientific">Methylomonas paludis</name>
    <dbReference type="NCBI Taxonomy" id="1173101"/>
    <lineage>
        <taxon>Bacteria</taxon>
        <taxon>Pseudomonadati</taxon>
        <taxon>Pseudomonadota</taxon>
        <taxon>Gammaproteobacteria</taxon>
        <taxon>Methylococcales</taxon>
        <taxon>Methylococcaceae</taxon>
        <taxon>Methylomonas</taxon>
    </lineage>
</organism>
<feature type="transmembrane region" description="Helical" evidence="2">
    <location>
        <begin position="129"/>
        <end position="147"/>
    </location>
</feature>
<feature type="transmembrane region" description="Helical" evidence="2">
    <location>
        <begin position="189"/>
        <end position="207"/>
    </location>
</feature>
<keyword evidence="2" id="KW-1133">Transmembrane helix</keyword>
<feature type="transmembrane region" description="Helical" evidence="2">
    <location>
        <begin position="357"/>
        <end position="380"/>
    </location>
</feature>
<proteinExistence type="predicted"/>
<dbReference type="Proteomes" id="UP000676649">
    <property type="component" value="Chromosome"/>
</dbReference>
<evidence type="ECO:0000256" key="1">
    <source>
        <dbReference type="ARBA" id="ARBA00023115"/>
    </source>
</evidence>
<feature type="transmembrane region" description="Helical" evidence="2">
    <location>
        <begin position="386"/>
        <end position="403"/>
    </location>
</feature>
<evidence type="ECO:0000256" key="2">
    <source>
        <dbReference type="SAM" id="Phobius"/>
    </source>
</evidence>
<name>A0A975MME3_9GAMM</name>
<accession>A0A975MME3</accession>
<feature type="transmembrane region" description="Helical" evidence="2">
    <location>
        <begin position="88"/>
        <end position="109"/>
    </location>
</feature>
<dbReference type="Gene3D" id="3.40.50.150">
    <property type="entry name" value="Vaccinia Virus protein VP39"/>
    <property type="match status" value="1"/>
</dbReference>
<feature type="transmembrane region" description="Helical" evidence="2">
    <location>
        <begin position="20"/>
        <end position="42"/>
    </location>
</feature>
<dbReference type="EMBL" id="CP073754">
    <property type="protein sequence ID" value="QWF70546.1"/>
    <property type="molecule type" value="Genomic_DNA"/>
</dbReference>
<keyword evidence="2" id="KW-0812">Transmembrane</keyword>
<feature type="transmembrane region" description="Helical" evidence="2">
    <location>
        <begin position="271"/>
        <end position="291"/>
    </location>
</feature>
<dbReference type="RefSeq" id="WP_215581830.1">
    <property type="nucleotide sequence ID" value="NZ_CP073754.1"/>
</dbReference>
<evidence type="ECO:0000313" key="4">
    <source>
        <dbReference type="Proteomes" id="UP000676649"/>
    </source>
</evidence>
<feature type="transmembrane region" description="Helical" evidence="2">
    <location>
        <begin position="298"/>
        <end position="315"/>
    </location>
</feature>
<keyword evidence="1" id="KW-0620">Polyamine biosynthesis</keyword>
<dbReference type="KEGG" id="mpad:KEF85_14630"/>
<dbReference type="InterPro" id="IPR029063">
    <property type="entry name" value="SAM-dependent_MTases_sf"/>
</dbReference>
<reference evidence="3" key="1">
    <citation type="submission" date="2021-04" db="EMBL/GenBank/DDBJ databases">
        <title>Draft genome sequence data of methanotrophic Methylovulum sp. strain S1L and Methylomonas sp. strain S2AM isolated from boreal lake water columns.</title>
        <authorList>
            <person name="Rissanen A.J."/>
            <person name="Mangayil R."/>
            <person name="Svenning M.M."/>
            <person name="Khanongnuch R."/>
        </authorList>
    </citation>
    <scope>NUCLEOTIDE SEQUENCE</scope>
    <source>
        <strain evidence="3">S2AM</strain>
    </source>
</reference>
<keyword evidence="2" id="KW-0472">Membrane</keyword>
<feature type="transmembrane region" description="Helical" evidence="2">
    <location>
        <begin position="241"/>
        <end position="259"/>
    </location>
</feature>